<sequence>MSPRAQVVGTAVVPAAEAGDKAELLRRNRIPPNQAISVGPLQQLALRAAEECLAAVALTDEDRARTAVFVGVTGNHVLQRRNALRIAAGQAPAWGEHGAEPDAAVDAACEVFGAGPHDKIGEMASSVPSRIAIAHRLGGRVLSLDAHEATGAVGLWHARHCVTAGAASAVLLVLVDEDETNAARTAFYADTGRPGEFRQGRAVAMLLRPEGADAAGGAVVDEIRFDRRSGGGVHGYAAAEPEDLDTWLEGIVPDTGDFALRGDDFLPAAARSHTLATARHRPSGRTAAGSVRVTDTMLDLVDAAEDCRTEQAVLTLLGTASTALAAVMYRRAGSDDSEAAAPRDRPAVVVDGAGAWFGDRQGLDGFRELSVRGQPCFDDLGHRVPAHMRSEGRIRLGRAYSHRGASTELPDGVDPVRHAALETCREAVSRSASDLSGRGLVLVATPLGPAAGRLCDADSDETASALDAVAGRIGAGPEAAAEARKWLAAFAERSGAAAQSLGELHSASIAGFVAEELGLDALPVAVEAACASALAAVDVAVGALRAGDVDYAVVCGVEFPTSCRDLALCSALGMLSTTALTAFGAAADGFLPGDGAGALVLVRSDRLGAAGAGGATTGIRGIGGSCDAHSMLAPSAAGQTAAMSAALADADVSPASMAFIETHGTGTLRGDAIELESIRTAYGAGSIALSAVKSLVGHTFAAAGIAGLLRAVTALEDGVVPPSAGLSDEDAARLADDGFLVSPVPQPFRAEPGGRTTTAAVSSFGTGGINYHIVVDRSET</sequence>
<dbReference type="SUPFAM" id="SSF53901">
    <property type="entry name" value="Thiolase-like"/>
    <property type="match status" value="3"/>
</dbReference>
<evidence type="ECO:0000256" key="1">
    <source>
        <dbReference type="ARBA" id="ARBA00022679"/>
    </source>
</evidence>
<name>A0A839RZ30_9PSEU</name>
<keyword evidence="1 2" id="KW-0808">Transferase</keyword>
<dbReference type="Pfam" id="PF02801">
    <property type="entry name" value="Ketoacyl-synt_C"/>
    <property type="match status" value="1"/>
</dbReference>
<dbReference type="Gene3D" id="3.40.47.10">
    <property type="match status" value="2"/>
</dbReference>
<evidence type="ECO:0000256" key="2">
    <source>
        <dbReference type="RuleBase" id="RU003694"/>
    </source>
</evidence>
<dbReference type="InterPro" id="IPR050091">
    <property type="entry name" value="PKS_NRPS_Biosynth_Enz"/>
</dbReference>
<evidence type="ECO:0000313" key="4">
    <source>
        <dbReference type="EMBL" id="MBB3050422.1"/>
    </source>
</evidence>
<dbReference type="GO" id="GO:0004312">
    <property type="term" value="F:fatty acid synthase activity"/>
    <property type="evidence" value="ECO:0007669"/>
    <property type="project" value="TreeGrafter"/>
</dbReference>
<protein>
    <submittedName>
        <fullName evidence="4">3-oxoacyl-(Acyl-carrier-protein) synthase</fullName>
    </submittedName>
</protein>
<dbReference type="CDD" id="cd00833">
    <property type="entry name" value="PKS"/>
    <property type="match status" value="1"/>
</dbReference>
<gene>
    <name evidence="4" type="ORF">FHS23_001417</name>
</gene>
<accession>A0A839RZ30</accession>
<dbReference type="EMBL" id="JACHWU010000001">
    <property type="protein sequence ID" value="MBB3050422.1"/>
    <property type="molecule type" value="Genomic_DNA"/>
</dbReference>
<dbReference type="PANTHER" id="PTHR43775">
    <property type="entry name" value="FATTY ACID SYNTHASE"/>
    <property type="match status" value="1"/>
</dbReference>
<organism evidence="4 5">
    <name type="scientific">Prauserella isguenensis</name>
    <dbReference type="NCBI Taxonomy" id="1470180"/>
    <lineage>
        <taxon>Bacteria</taxon>
        <taxon>Bacillati</taxon>
        <taxon>Actinomycetota</taxon>
        <taxon>Actinomycetes</taxon>
        <taxon>Pseudonocardiales</taxon>
        <taxon>Pseudonocardiaceae</taxon>
        <taxon>Prauserella</taxon>
    </lineage>
</organism>
<dbReference type="Pfam" id="PF00109">
    <property type="entry name" value="ketoacyl-synt"/>
    <property type="match status" value="2"/>
</dbReference>
<proteinExistence type="inferred from homology"/>
<dbReference type="Proteomes" id="UP000550714">
    <property type="component" value="Unassembled WGS sequence"/>
</dbReference>
<dbReference type="RefSeq" id="WP_183649582.1">
    <property type="nucleotide sequence ID" value="NZ_JACHWU010000001.1"/>
</dbReference>
<dbReference type="PANTHER" id="PTHR43775:SF51">
    <property type="entry name" value="INACTIVE PHENOLPHTHIOCEROL SYNTHESIS POLYKETIDE SYNTHASE TYPE I PKS1-RELATED"/>
    <property type="match status" value="1"/>
</dbReference>
<dbReference type="InterPro" id="IPR020841">
    <property type="entry name" value="PKS_Beta-ketoAc_synthase_dom"/>
</dbReference>
<dbReference type="InterPro" id="IPR014031">
    <property type="entry name" value="Ketoacyl_synth_C"/>
</dbReference>
<comment type="similarity">
    <text evidence="2">Belongs to the thiolase-like superfamily. Beta-ketoacyl-ACP synthases family.</text>
</comment>
<dbReference type="AlphaFoldDB" id="A0A839RZ30"/>
<dbReference type="PROSITE" id="PS52004">
    <property type="entry name" value="KS3_2"/>
    <property type="match status" value="1"/>
</dbReference>
<comment type="caution">
    <text evidence="4">The sequence shown here is derived from an EMBL/GenBank/DDBJ whole genome shotgun (WGS) entry which is preliminary data.</text>
</comment>
<evidence type="ECO:0000313" key="5">
    <source>
        <dbReference type="Proteomes" id="UP000550714"/>
    </source>
</evidence>
<reference evidence="4 5" key="1">
    <citation type="submission" date="2020-08" db="EMBL/GenBank/DDBJ databases">
        <title>Genomic Encyclopedia of Type Strains, Phase III (KMG-III): the genomes of soil and plant-associated and newly described type strains.</title>
        <authorList>
            <person name="Whitman W."/>
        </authorList>
    </citation>
    <scope>NUCLEOTIDE SEQUENCE [LARGE SCALE GENOMIC DNA]</scope>
    <source>
        <strain evidence="4 5">CECT 8577</strain>
    </source>
</reference>
<evidence type="ECO:0000259" key="3">
    <source>
        <dbReference type="PROSITE" id="PS52004"/>
    </source>
</evidence>
<dbReference type="GO" id="GO:0006633">
    <property type="term" value="P:fatty acid biosynthetic process"/>
    <property type="evidence" value="ECO:0007669"/>
    <property type="project" value="TreeGrafter"/>
</dbReference>
<keyword evidence="5" id="KW-1185">Reference proteome</keyword>
<dbReference type="SMART" id="SM00825">
    <property type="entry name" value="PKS_KS"/>
    <property type="match status" value="1"/>
</dbReference>
<dbReference type="InterPro" id="IPR014030">
    <property type="entry name" value="Ketoacyl_synth_N"/>
</dbReference>
<dbReference type="InterPro" id="IPR016039">
    <property type="entry name" value="Thiolase-like"/>
</dbReference>
<feature type="domain" description="Ketosynthase family 3 (KS3)" evidence="3">
    <location>
        <begin position="345"/>
        <end position="777"/>
    </location>
</feature>